<reference evidence="3" key="2">
    <citation type="submission" date="2021-01" db="UniProtKB">
        <authorList>
            <consortium name="EnsemblPlants"/>
        </authorList>
    </citation>
    <scope>IDENTIFICATION</scope>
</reference>
<organism evidence="3 4">
    <name type="scientific">Quercus lobata</name>
    <name type="common">Valley oak</name>
    <dbReference type="NCBI Taxonomy" id="97700"/>
    <lineage>
        <taxon>Eukaryota</taxon>
        <taxon>Viridiplantae</taxon>
        <taxon>Streptophyta</taxon>
        <taxon>Embryophyta</taxon>
        <taxon>Tracheophyta</taxon>
        <taxon>Spermatophyta</taxon>
        <taxon>Magnoliopsida</taxon>
        <taxon>eudicotyledons</taxon>
        <taxon>Gunneridae</taxon>
        <taxon>Pentapetalae</taxon>
        <taxon>rosids</taxon>
        <taxon>fabids</taxon>
        <taxon>Fagales</taxon>
        <taxon>Fagaceae</taxon>
        <taxon>Quercus</taxon>
    </lineage>
</organism>
<keyword evidence="1" id="KW-0175">Coiled coil</keyword>
<evidence type="ECO:0000313" key="3">
    <source>
        <dbReference type="EnsemblPlants" id="QL01p034582:mrna"/>
    </source>
</evidence>
<dbReference type="InParanoid" id="A0A7N2QXS8"/>
<feature type="compositionally biased region" description="Basic and acidic residues" evidence="2">
    <location>
        <begin position="456"/>
        <end position="468"/>
    </location>
</feature>
<feature type="coiled-coil region" evidence="1">
    <location>
        <begin position="9"/>
        <end position="54"/>
    </location>
</feature>
<protein>
    <submittedName>
        <fullName evidence="3">Uncharacterized protein</fullName>
    </submittedName>
</protein>
<dbReference type="EMBL" id="LRBV02000001">
    <property type="status" value="NOT_ANNOTATED_CDS"/>
    <property type="molecule type" value="Genomic_DNA"/>
</dbReference>
<dbReference type="AlphaFoldDB" id="A0A7N2QXS8"/>
<dbReference type="Gramene" id="QL01p034582:mrna">
    <property type="protein sequence ID" value="QL01p034582:mrna"/>
    <property type="gene ID" value="QL01p034582"/>
</dbReference>
<keyword evidence="4" id="KW-1185">Reference proteome</keyword>
<feature type="region of interest" description="Disordered" evidence="2">
    <location>
        <begin position="456"/>
        <end position="484"/>
    </location>
</feature>
<dbReference type="Proteomes" id="UP000594261">
    <property type="component" value="Chromosome 1"/>
</dbReference>
<reference evidence="3 4" key="1">
    <citation type="journal article" date="2016" name="G3 (Bethesda)">
        <title>First Draft Assembly and Annotation of the Genome of a California Endemic Oak Quercus lobata Nee (Fagaceae).</title>
        <authorList>
            <person name="Sork V.L."/>
            <person name="Fitz-Gibbon S.T."/>
            <person name="Puiu D."/>
            <person name="Crepeau M."/>
            <person name="Gugger P.F."/>
            <person name="Sherman R."/>
            <person name="Stevens K."/>
            <person name="Langley C.H."/>
            <person name="Pellegrini M."/>
            <person name="Salzberg S.L."/>
        </authorList>
    </citation>
    <scope>NUCLEOTIDE SEQUENCE [LARGE SCALE GENOMIC DNA]</scope>
    <source>
        <strain evidence="3 4">cv. SW786</strain>
    </source>
</reference>
<dbReference type="EnsemblPlants" id="QL01p034582:mrna">
    <property type="protein sequence ID" value="QL01p034582:mrna"/>
    <property type="gene ID" value="QL01p034582"/>
</dbReference>
<evidence type="ECO:0000313" key="4">
    <source>
        <dbReference type="Proteomes" id="UP000594261"/>
    </source>
</evidence>
<sequence>MVNKVSEDVKDISEKIKALAKSKKAIKEELSRLQEDFENMMEEELQSLDSMELEEEIKFQESTVVVESKELTKKLMMMQESTVHEVVAVGMDMSDPMVFDCGQTHTSTDGAAHVIKNEGMKLTATNVGGNAIGFELDDSFLGGCGGINDGFHNLTNHNFYKDLVKKGYDIKISWRSFVDLVIDGIYLLKLRVVTWCLEVVGVFNVQDALEYWVSGRFSLMKVSFHNNTLWARVQQSGSNTIRRPIRCQQKPGLNGIPSLVVKVPAAATGLPEQCDSVDLPKSDQTFVFDTPLIHQVSGCENSQNLYSPNDTARALTNSEKHDLPNENIIFQASTRDSELDVACDADAKRELLTLSEDIGLPASPNEESESTKSSDEVLGIAMVGVSMEVDITNEQNTCLALNDLPLPEHFSKREQFRDAGNDAAILADCLPTPESHIEMTIIDDFSVANHESTELTMEQRDGEADTRVHNPTCSQSISDPVSSE</sequence>
<evidence type="ECO:0000256" key="1">
    <source>
        <dbReference type="SAM" id="Coils"/>
    </source>
</evidence>
<feature type="compositionally biased region" description="Polar residues" evidence="2">
    <location>
        <begin position="469"/>
        <end position="484"/>
    </location>
</feature>
<evidence type="ECO:0000256" key="2">
    <source>
        <dbReference type="SAM" id="MobiDB-lite"/>
    </source>
</evidence>
<name>A0A7N2QXS8_QUELO</name>
<proteinExistence type="predicted"/>
<accession>A0A7N2QXS8</accession>